<dbReference type="PATRIC" id="fig|158500.4.peg.5492"/>
<evidence type="ECO:0000313" key="1">
    <source>
        <dbReference type="EMBL" id="EZP70496.1"/>
    </source>
</evidence>
<evidence type="ECO:0000313" key="2">
    <source>
        <dbReference type="Proteomes" id="UP000024329"/>
    </source>
</evidence>
<gene>
    <name evidence="1" type="ORF">BV97_05420</name>
</gene>
<proteinExistence type="predicted"/>
<dbReference type="EMBL" id="JFYZ01000066">
    <property type="protein sequence ID" value="EZP70496.1"/>
    <property type="molecule type" value="Genomic_DNA"/>
</dbReference>
<organism evidence="1 2">
    <name type="scientific">Novosphingobium resinovorum</name>
    <dbReference type="NCBI Taxonomy" id="158500"/>
    <lineage>
        <taxon>Bacteria</taxon>
        <taxon>Pseudomonadati</taxon>
        <taxon>Pseudomonadota</taxon>
        <taxon>Alphaproteobacteria</taxon>
        <taxon>Sphingomonadales</taxon>
        <taxon>Sphingomonadaceae</taxon>
        <taxon>Novosphingobium</taxon>
    </lineage>
</organism>
<comment type="caution">
    <text evidence="1">The sequence shown here is derived from an EMBL/GenBank/DDBJ whole genome shotgun (WGS) entry which is preliminary data.</text>
</comment>
<dbReference type="Proteomes" id="UP000024329">
    <property type="component" value="Unassembled WGS sequence"/>
</dbReference>
<name>A0A031JBC8_9SPHN</name>
<dbReference type="AlphaFoldDB" id="A0A031JBC8"/>
<sequence length="67" mass="7350">MKNQSFREITEDDIAAALDGASFEGWPADESELLELVNIVMDSAQAAELGQLIGAAHEPYRFLARAR</sequence>
<accession>A0A031JBC8</accession>
<dbReference type="STRING" id="158500.BES08_04140"/>
<protein>
    <submittedName>
        <fullName evidence="1">Uncharacterized protein</fullName>
    </submittedName>
</protein>
<dbReference type="RefSeq" id="WP_289357664.1">
    <property type="nucleotide sequence ID" value="NZ_CP128492.1"/>
</dbReference>
<reference evidence="1 2" key="1">
    <citation type="submission" date="2014-03" db="EMBL/GenBank/DDBJ databases">
        <title>Whole genome sequence of Novosphingobium resinovorum KF1.</title>
        <authorList>
            <person name="Gan H.M."/>
            <person name="Gan H.Y."/>
            <person name="Chew T.H."/>
            <person name="Savka M.A."/>
        </authorList>
    </citation>
    <scope>NUCLEOTIDE SEQUENCE [LARGE SCALE GENOMIC DNA]</scope>
    <source>
        <strain evidence="1 2">KF1</strain>
    </source>
</reference>